<accession>A0A1Y3U5R6</accession>
<dbReference type="RefSeq" id="WP_087186569.1">
    <property type="nucleotide sequence ID" value="NZ_JACJKC010000009.1"/>
</dbReference>
<evidence type="ECO:0000313" key="3">
    <source>
        <dbReference type="Proteomes" id="UP000196560"/>
    </source>
</evidence>
<feature type="domain" description="DUF6440" evidence="1">
    <location>
        <begin position="5"/>
        <end position="56"/>
    </location>
</feature>
<comment type="caution">
    <text evidence="2">The sequence shown here is derived from an EMBL/GenBank/DDBJ whole genome shotgun (WGS) entry which is preliminary data.</text>
</comment>
<protein>
    <submittedName>
        <fullName evidence="2">Xylan 1,4-beta-xylosidase</fullName>
    </submittedName>
</protein>
<evidence type="ECO:0000259" key="1">
    <source>
        <dbReference type="Pfam" id="PF20037"/>
    </source>
</evidence>
<dbReference type="EMBL" id="NFHO01000007">
    <property type="protein sequence ID" value="OUN42558.1"/>
    <property type="molecule type" value="Genomic_DNA"/>
</dbReference>
<name>A0A1Y3U5R6_9ACTN</name>
<sequence length="73" mass="7823">MAHDRFVEVYSQGVTNVRKIIVDTQTGVNYLLMSSNMTGGSGITVLVDADGKPVVTPLDADDPVAMGQLLDRE</sequence>
<proteinExistence type="predicted"/>
<reference evidence="3" key="1">
    <citation type="submission" date="2017-04" db="EMBL/GenBank/DDBJ databases">
        <title>Function of individual gut microbiota members based on whole genome sequencing of pure cultures obtained from chicken caecum.</title>
        <authorList>
            <person name="Medvecky M."/>
            <person name="Cejkova D."/>
            <person name="Polansky O."/>
            <person name="Karasova D."/>
            <person name="Kubasova T."/>
            <person name="Cizek A."/>
            <person name="Rychlik I."/>
        </authorList>
    </citation>
    <scope>NUCLEOTIDE SEQUENCE [LARGE SCALE GENOMIC DNA]</scope>
    <source>
        <strain evidence="3">An70</strain>
    </source>
</reference>
<keyword evidence="3" id="KW-1185">Reference proteome</keyword>
<dbReference type="AlphaFoldDB" id="A0A1Y3U5R6"/>
<organism evidence="2 3">
    <name type="scientific">Enorma massiliensis</name>
    <dbReference type="NCBI Taxonomy" id="1472761"/>
    <lineage>
        <taxon>Bacteria</taxon>
        <taxon>Bacillati</taxon>
        <taxon>Actinomycetota</taxon>
        <taxon>Coriobacteriia</taxon>
        <taxon>Coriobacteriales</taxon>
        <taxon>Coriobacteriaceae</taxon>
        <taxon>Enorma</taxon>
    </lineage>
</organism>
<gene>
    <name evidence="2" type="ORF">B5G21_06920</name>
</gene>
<evidence type="ECO:0000313" key="2">
    <source>
        <dbReference type="EMBL" id="OUN42558.1"/>
    </source>
</evidence>
<dbReference type="Pfam" id="PF20037">
    <property type="entry name" value="DUF6440"/>
    <property type="match status" value="1"/>
</dbReference>
<dbReference type="Proteomes" id="UP000196560">
    <property type="component" value="Unassembled WGS sequence"/>
</dbReference>
<dbReference type="InterPro" id="IPR045515">
    <property type="entry name" value="DUF6440"/>
</dbReference>